<evidence type="ECO:0000313" key="1">
    <source>
        <dbReference type="EMBL" id="GFT88821.1"/>
    </source>
</evidence>
<dbReference type="Proteomes" id="UP000887013">
    <property type="component" value="Unassembled WGS sequence"/>
</dbReference>
<organism evidence="1 2">
    <name type="scientific">Nephila pilipes</name>
    <name type="common">Giant wood spider</name>
    <name type="synonym">Nephila maculata</name>
    <dbReference type="NCBI Taxonomy" id="299642"/>
    <lineage>
        <taxon>Eukaryota</taxon>
        <taxon>Metazoa</taxon>
        <taxon>Ecdysozoa</taxon>
        <taxon>Arthropoda</taxon>
        <taxon>Chelicerata</taxon>
        <taxon>Arachnida</taxon>
        <taxon>Araneae</taxon>
        <taxon>Araneomorphae</taxon>
        <taxon>Entelegynae</taxon>
        <taxon>Araneoidea</taxon>
        <taxon>Nephilidae</taxon>
        <taxon>Nephila</taxon>
    </lineage>
</organism>
<evidence type="ECO:0000313" key="2">
    <source>
        <dbReference type="Proteomes" id="UP000887013"/>
    </source>
</evidence>
<accession>A0A8X6PZF1</accession>
<proteinExistence type="predicted"/>
<dbReference type="AlphaFoldDB" id="A0A8X6PZF1"/>
<dbReference type="EMBL" id="BMAW01073682">
    <property type="protein sequence ID" value="GFT88821.1"/>
    <property type="molecule type" value="Genomic_DNA"/>
</dbReference>
<reference evidence="1" key="1">
    <citation type="submission" date="2020-08" db="EMBL/GenBank/DDBJ databases">
        <title>Multicomponent nature underlies the extraordinary mechanical properties of spider dragline silk.</title>
        <authorList>
            <person name="Kono N."/>
            <person name="Nakamura H."/>
            <person name="Mori M."/>
            <person name="Yoshida Y."/>
            <person name="Ohtoshi R."/>
            <person name="Malay A.D."/>
            <person name="Moran D.A.P."/>
            <person name="Tomita M."/>
            <person name="Numata K."/>
            <person name="Arakawa K."/>
        </authorList>
    </citation>
    <scope>NUCLEOTIDE SEQUENCE</scope>
</reference>
<keyword evidence="2" id="KW-1185">Reference proteome</keyword>
<gene>
    <name evidence="1" type="ORF">NPIL_150301</name>
</gene>
<protein>
    <submittedName>
        <fullName evidence="1">Uncharacterized protein</fullName>
    </submittedName>
</protein>
<comment type="caution">
    <text evidence="1">The sequence shown here is derived from an EMBL/GenBank/DDBJ whole genome shotgun (WGS) entry which is preliminary data.</text>
</comment>
<name>A0A8X6PZF1_NEPPI</name>
<sequence>MYLIWVCSISSSRIIKGSSIGQIQSRVVVFPPPSWIDLGVSTTGDLEHACCAGSSAVTPQEGINLQDYTELSLSMSRRERSGAYVWENGS</sequence>